<keyword evidence="2" id="KW-0805">Transcription regulation</keyword>
<sequence length="252" mass="25992">MTDPIRVLLVDDHKLVRAGLQLILEAESDIEVAGEAENGADAIAMAAESRPDVVCMDVQMPVMGGIDATSRIVASHGGAVRVLMLTTFRDDAAVRDALQAGASGFVLKNSPPETLIEAIRVVHQGDALLDPQITRSVIAAAVTARAPHSQDAAAASGSPAAAAASGASGAVAPEPPALAQLTEREREVLLLLAEGLSNAEIAQQMFVSGATIKTHVSNLLAKLGVHDRIHAVIFAYEQGLVGPAAEAPRSPE</sequence>
<dbReference type="InterPro" id="IPR001789">
    <property type="entry name" value="Sig_transdc_resp-reg_receiver"/>
</dbReference>
<dbReference type="PANTHER" id="PTHR43214:SF24">
    <property type="entry name" value="TRANSCRIPTIONAL REGULATORY PROTEIN NARL-RELATED"/>
    <property type="match status" value="1"/>
</dbReference>
<organism evidence="8 9">
    <name type="scientific">Pseudoclavibacter endophyticus</name>
    <dbReference type="NCBI Taxonomy" id="1778590"/>
    <lineage>
        <taxon>Bacteria</taxon>
        <taxon>Bacillati</taxon>
        <taxon>Actinomycetota</taxon>
        <taxon>Actinomycetes</taxon>
        <taxon>Micrococcales</taxon>
        <taxon>Microbacteriaceae</taxon>
        <taxon>Pseudoclavibacter</taxon>
    </lineage>
</organism>
<reference evidence="8 9" key="1">
    <citation type="submission" date="2019-09" db="EMBL/GenBank/DDBJ databases">
        <title>Phylogeny of genus Pseudoclavibacter and closely related genus.</title>
        <authorList>
            <person name="Li Y."/>
        </authorList>
    </citation>
    <scope>NUCLEOTIDE SEQUENCE [LARGE SCALE GENOMIC DNA]</scope>
    <source>
        <strain evidence="8 9">EGI 60007</strain>
    </source>
</reference>
<dbReference type="GO" id="GO:0000160">
    <property type="term" value="P:phosphorelay signal transduction system"/>
    <property type="evidence" value="ECO:0007669"/>
    <property type="project" value="InterPro"/>
</dbReference>
<dbReference type="SMART" id="SM00421">
    <property type="entry name" value="HTH_LUXR"/>
    <property type="match status" value="1"/>
</dbReference>
<evidence type="ECO:0000259" key="7">
    <source>
        <dbReference type="PROSITE" id="PS50110"/>
    </source>
</evidence>
<dbReference type="AlphaFoldDB" id="A0A6H9WNM0"/>
<evidence type="ECO:0000256" key="1">
    <source>
        <dbReference type="ARBA" id="ARBA00022553"/>
    </source>
</evidence>
<evidence type="ECO:0000259" key="6">
    <source>
        <dbReference type="PROSITE" id="PS50043"/>
    </source>
</evidence>
<dbReference type="InterPro" id="IPR016032">
    <property type="entry name" value="Sig_transdc_resp-reg_C-effctor"/>
</dbReference>
<name>A0A6H9WNM0_9MICO</name>
<feature type="domain" description="Response regulatory" evidence="7">
    <location>
        <begin position="6"/>
        <end position="123"/>
    </location>
</feature>
<protein>
    <submittedName>
        <fullName evidence="8">Response regulator transcription factor</fullName>
    </submittedName>
</protein>
<dbReference type="SMART" id="SM00448">
    <property type="entry name" value="REC"/>
    <property type="match status" value="1"/>
</dbReference>
<evidence type="ECO:0000313" key="9">
    <source>
        <dbReference type="Proteomes" id="UP000431744"/>
    </source>
</evidence>
<evidence type="ECO:0000313" key="8">
    <source>
        <dbReference type="EMBL" id="KAB1648216.1"/>
    </source>
</evidence>
<feature type="modified residue" description="4-aspartylphosphate" evidence="5">
    <location>
        <position position="57"/>
    </location>
</feature>
<keyword evidence="9" id="KW-1185">Reference proteome</keyword>
<dbReference type="Pfam" id="PF00196">
    <property type="entry name" value="GerE"/>
    <property type="match status" value="1"/>
</dbReference>
<gene>
    <name evidence="8" type="ORF">F8O04_10910</name>
</gene>
<dbReference type="CDD" id="cd17535">
    <property type="entry name" value="REC_NarL-like"/>
    <property type="match status" value="1"/>
</dbReference>
<feature type="domain" description="HTH luxR-type" evidence="6">
    <location>
        <begin position="174"/>
        <end position="239"/>
    </location>
</feature>
<evidence type="ECO:0000256" key="2">
    <source>
        <dbReference type="ARBA" id="ARBA00023015"/>
    </source>
</evidence>
<dbReference type="PROSITE" id="PS00622">
    <property type="entry name" value="HTH_LUXR_1"/>
    <property type="match status" value="1"/>
</dbReference>
<dbReference type="GO" id="GO:0006355">
    <property type="term" value="P:regulation of DNA-templated transcription"/>
    <property type="evidence" value="ECO:0007669"/>
    <property type="project" value="InterPro"/>
</dbReference>
<keyword evidence="1 5" id="KW-0597">Phosphoprotein</keyword>
<dbReference type="PRINTS" id="PR00038">
    <property type="entry name" value="HTHLUXR"/>
</dbReference>
<accession>A0A6H9WNM0</accession>
<dbReference type="InterPro" id="IPR000792">
    <property type="entry name" value="Tscrpt_reg_LuxR_C"/>
</dbReference>
<keyword evidence="4" id="KW-0804">Transcription</keyword>
<dbReference type="Pfam" id="PF00072">
    <property type="entry name" value="Response_reg"/>
    <property type="match status" value="1"/>
</dbReference>
<dbReference type="InterPro" id="IPR011006">
    <property type="entry name" value="CheY-like_superfamily"/>
</dbReference>
<dbReference type="PANTHER" id="PTHR43214">
    <property type="entry name" value="TWO-COMPONENT RESPONSE REGULATOR"/>
    <property type="match status" value="1"/>
</dbReference>
<comment type="caution">
    <text evidence="8">The sequence shown here is derived from an EMBL/GenBank/DDBJ whole genome shotgun (WGS) entry which is preliminary data.</text>
</comment>
<dbReference type="PROSITE" id="PS50043">
    <property type="entry name" value="HTH_LUXR_2"/>
    <property type="match status" value="1"/>
</dbReference>
<evidence type="ECO:0000256" key="3">
    <source>
        <dbReference type="ARBA" id="ARBA00023125"/>
    </source>
</evidence>
<dbReference type="CDD" id="cd06170">
    <property type="entry name" value="LuxR_C_like"/>
    <property type="match status" value="1"/>
</dbReference>
<dbReference type="Gene3D" id="3.40.50.2300">
    <property type="match status" value="1"/>
</dbReference>
<dbReference type="Proteomes" id="UP000431744">
    <property type="component" value="Unassembled WGS sequence"/>
</dbReference>
<dbReference type="PROSITE" id="PS50110">
    <property type="entry name" value="RESPONSE_REGULATORY"/>
    <property type="match status" value="1"/>
</dbReference>
<evidence type="ECO:0000256" key="4">
    <source>
        <dbReference type="ARBA" id="ARBA00023163"/>
    </source>
</evidence>
<dbReference type="InterPro" id="IPR058245">
    <property type="entry name" value="NreC/VraR/RcsB-like_REC"/>
</dbReference>
<keyword evidence="3" id="KW-0238">DNA-binding</keyword>
<dbReference type="OrthoDB" id="9808843at2"/>
<dbReference type="SUPFAM" id="SSF52172">
    <property type="entry name" value="CheY-like"/>
    <property type="match status" value="1"/>
</dbReference>
<evidence type="ECO:0000256" key="5">
    <source>
        <dbReference type="PROSITE-ProRule" id="PRU00169"/>
    </source>
</evidence>
<proteinExistence type="predicted"/>
<dbReference type="EMBL" id="WBJY01000002">
    <property type="protein sequence ID" value="KAB1648216.1"/>
    <property type="molecule type" value="Genomic_DNA"/>
</dbReference>
<dbReference type="RefSeq" id="WP_158029411.1">
    <property type="nucleotide sequence ID" value="NZ_BMHG01000001.1"/>
</dbReference>
<dbReference type="SUPFAM" id="SSF46894">
    <property type="entry name" value="C-terminal effector domain of the bipartite response regulators"/>
    <property type="match status" value="1"/>
</dbReference>
<dbReference type="GO" id="GO:0003677">
    <property type="term" value="F:DNA binding"/>
    <property type="evidence" value="ECO:0007669"/>
    <property type="project" value="UniProtKB-KW"/>
</dbReference>
<dbReference type="InterPro" id="IPR039420">
    <property type="entry name" value="WalR-like"/>
</dbReference>